<dbReference type="EMBL" id="MT141259">
    <property type="protein sequence ID" value="QJA57193.1"/>
    <property type="molecule type" value="Genomic_DNA"/>
</dbReference>
<sequence length="117" mass="13630">MYKAEIIHFIGGLTEFVGELDQSEHPNGLNWYRIRNPCIIFTRENKEMKRIDTVVALLSGPQKVYRKFVDIRIPEDSILEIRVLDKNGALYEHYSKEVNRIMPEKIILPEHGIAVAH</sequence>
<protein>
    <submittedName>
        <fullName evidence="1">Uncharacterized protein</fullName>
    </submittedName>
</protein>
<reference evidence="1" key="1">
    <citation type="submission" date="2020-03" db="EMBL/GenBank/DDBJ databases">
        <title>The deep terrestrial virosphere.</title>
        <authorList>
            <person name="Holmfeldt K."/>
            <person name="Nilsson E."/>
            <person name="Simone D."/>
            <person name="Lopez-Fernandez M."/>
            <person name="Wu X."/>
            <person name="de Brujin I."/>
            <person name="Lundin D."/>
            <person name="Andersson A."/>
            <person name="Bertilsson S."/>
            <person name="Dopson M."/>
        </authorList>
    </citation>
    <scope>NUCLEOTIDE SEQUENCE</scope>
    <source>
        <strain evidence="1">MM415B01690</strain>
    </source>
</reference>
<evidence type="ECO:0000313" key="1">
    <source>
        <dbReference type="EMBL" id="QJA57193.1"/>
    </source>
</evidence>
<organism evidence="1">
    <name type="scientific">viral metagenome</name>
    <dbReference type="NCBI Taxonomy" id="1070528"/>
    <lineage>
        <taxon>unclassified sequences</taxon>
        <taxon>metagenomes</taxon>
        <taxon>organismal metagenomes</taxon>
    </lineage>
</organism>
<dbReference type="AlphaFoldDB" id="A0A6M3III3"/>
<accession>A0A6M3III3</accession>
<name>A0A6M3III3_9ZZZZ</name>
<gene>
    <name evidence="1" type="ORF">MM415B01690_0010</name>
</gene>
<proteinExistence type="predicted"/>